<gene>
    <name evidence="1" type="ORF">N7460_008092</name>
</gene>
<keyword evidence="2" id="KW-1185">Reference proteome</keyword>
<dbReference type="Proteomes" id="UP001219568">
    <property type="component" value="Unassembled WGS sequence"/>
</dbReference>
<evidence type="ECO:0000313" key="2">
    <source>
        <dbReference type="Proteomes" id="UP001219568"/>
    </source>
</evidence>
<evidence type="ECO:0000313" key="1">
    <source>
        <dbReference type="EMBL" id="KAJ6038321.1"/>
    </source>
</evidence>
<reference evidence="1" key="2">
    <citation type="submission" date="2023-01" db="EMBL/GenBank/DDBJ databases">
        <authorList>
            <person name="Petersen C."/>
        </authorList>
    </citation>
    <scope>NUCLEOTIDE SEQUENCE</scope>
    <source>
        <strain evidence="1">IBT 15450</strain>
    </source>
</reference>
<dbReference type="AlphaFoldDB" id="A0AAD6I978"/>
<reference evidence="1" key="1">
    <citation type="journal article" date="2023" name="IMA Fungus">
        <title>Comparative genomic study of the Penicillium genus elucidates a diverse pangenome and 15 lateral gene transfer events.</title>
        <authorList>
            <person name="Petersen C."/>
            <person name="Sorensen T."/>
            <person name="Nielsen M.R."/>
            <person name="Sondergaard T.E."/>
            <person name="Sorensen J.L."/>
            <person name="Fitzpatrick D.A."/>
            <person name="Frisvad J.C."/>
            <person name="Nielsen K.L."/>
        </authorList>
    </citation>
    <scope>NUCLEOTIDE SEQUENCE</scope>
    <source>
        <strain evidence="1">IBT 15450</strain>
    </source>
</reference>
<accession>A0AAD6I978</accession>
<dbReference type="EMBL" id="JAQJZL010000009">
    <property type="protein sequence ID" value="KAJ6038321.1"/>
    <property type="molecule type" value="Genomic_DNA"/>
</dbReference>
<comment type="caution">
    <text evidence="1">The sequence shown here is derived from an EMBL/GenBank/DDBJ whole genome shotgun (WGS) entry which is preliminary data.</text>
</comment>
<feature type="non-terminal residue" evidence="1">
    <location>
        <position position="102"/>
    </location>
</feature>
<proteinExistence type="predicted"/>
<organism evidence="1 2">
    <name type="scientific">Penicillium canescens</name>
    <dbReference type="NCBI Taxonomy" id="5083"/>
    <lineage>
        <taxon>Eukaryota</taxon>
        <taxon>Fungi</taxon>
        <taxon>Dikarya</taxon>
        <taxon>Ascomycota</taxon>
        <taxon>Pezizomycotina</taxon>
        <taxon>Eurotiomycetes</taxon>
        <taxon>Eurotiomycetidae</taxon>
        <taxon>Eurotiales</taxon>
        <taxon>Aspergillaceae</taxon>
        <taxon>Penicillium</taxon>
    </lineage>
</organism>
<name>A0AAD6I978_PENCN</name>
<protein>
    <submittedName>
        <fullName evidence="1">Uncharacterized protein</fullName>
    </submittedName>
</protein>
<sequence length="102" mass="11655">ELIRVSHKKFFTSQHTAIDGKILSSGALVDMRLRDAMGITNYVNIRNVTIAEISVHLNNIKKRFVRDRDILVVRVRVAKGVDLSLVVLMSMIRAEMAHVWQK</sequence>